<dbReference type="EMBL" id="LR796196">
    <property type="protein sequence ID" value="CAB4126462.1"/>
    <property type="molecule type" value="Genomic_DNA"/>
</dbReference>
<organism evidence="1">
    <name type="scientific">uncultured Caudovirales phage</name>
    <dbReference type="NCBI Taxonomy" id="2100421"/>
    <lineage>
        <taxon>Viruses</taxon>
        <taxon>Duplodnaviria</taxon>
        <taxon>Heunggongvirae</taxon>
        <taxon>Uroviricota</taxon>
        <taxon>Caudoviricetes</taxon>
        <taxon>Peduoviridae</taxon>
        <taxon>Maltschvirus</taxon>
        <taxon>Maltschvirus maltsch</taxon>
    </lineage>
</organism>
<protein>
    <submittedName>
        <fullName evidence="1">Uncharacterized protein</fullName>
    </submittedName>
</protein>
<name>A0A6J5KYS2_9CAUD</name>
<evidence type="ECO:0000313" key="1">
    <source>
        <dbReference type="EMBL" id="CAB4126462.1"/>
    </source>
</evidence>
<accession>A0A6J5KYS2</accession>
<sequence>MQGSTGIYIVNRDITSTTHDKSGIRTYARKGDKVLVVADYGNVAIVETRRTGRFAVNKAYLTQQSI</sequence>
<gene>
    <name evidence="1" type="ORF">UFOVP74_16</name>
</gene>
<proteinExistence type="predicted"/>
<reference evidence="1" key="1">
    <citation type="submission" date="2020-04" db="EMBL/GenBank/DDBJ databases">
        <authorList>
            <person name="Chiriac C."/>
            <person name="Salcher M."/>
            <person name="Ghai R."/>
            <person name="Kavagutti S V."/>
        </authorList>
    </citation>
    <scope>NUCLEOTIDE SEQUENCE</scope>
</reference>